<reference evidence="1 2" key="1">
    <citation type="submission" date="2015-03" db="EMBL/GenBank/DDBJ databases">
        <authorList>
            <person name="Regsiter A."/>
            <person name="william w."/>
        </authorList>
    </citation>
    <scope>NUCLEOTIDE SEQUENCE [LARGE SCALE GENOMIC DNA]</scope>
    <source>
        <strain evidence="1 2">CB1</strain>
    </source>
</reference>
<organism evidence="1 2">
    <name type="scientific">Thiomonas arsenitoxydans (strain DSM 22701 / CIP 110005 / 3As)</name>
    <dbReference type="NCBI Taxonomy" id="426114"/>
    <lineage>
        <taxon>Bacteria</taxon>
        <taxon>Pseudomonadati</taxon>
        <taxon>Pseudomonadota</taxon>
        <taxon>Betaproteobacteria</taxon>
        <taxon>Burkholderiales</taxon>
        <taxon>Thiomonas</taxon>
    </lineage>
</organism>
<evidence type="ECO:0000313" key="2">
    <source>
        <dbReference type="Proteomes" id="UP000078599"/>
    </source>
</evidence>
<dbReference type="RefSeq" id="WP_050985911.1">
    <property type="nucleotide sequence ID" value="NZ_LN831669.1"/>
</dbReference>
<evidence type="ECO:0000313" key="1">
    <source>
        <dbReference type="EMBL" id="CQR26988.1"/>
    </source>
</evidence>
<proteinExistence type="predicted"/>
<dbReference type="EMBL" id="CTRI01000002">
    <property type="protein sequence ID" value="CQR26988.1"/>
    <property type="molecule type" value="Genomic_DNA"/>
</dbReference>
<name>A0ABP1Z144_THIA3</name>
<comment type="caution">
    <text evidence="1">The sequence shown here is derived from an EMBL/GenBank/DDBJ whole genome shotgun (WGS) entry which is preliminary data.</text>
</comment>
<dbReference type="Proteomes" id="UP000078599">
    <property type="component" value="Unassembled WGS sequence"/>
</dbReference>
<accession>A0ABP1Z144</accession>
<keyword evidence="2" id="KW-1185">Reference proteome</keyword>
<protein>
    <submittedName>
        <fullName evidence="1">Uncharacterized protein</fullName>
    </submittedName>
</protein>
<sequence>MPQNFTLSTQSTMMLTLPAAHSAWTQPNFGAVLLAELQQTGALIGPLQQGICRGSHALTDDVSLMVLQRSEGDDDLRVKAGLSYFSIIPGCACEADPTPMSELPEYVELRVAIRRTDSAATLELLDD</sequence>
<gene>
    <name evidence="1" type="ORF">THICB1_100398</name>
</gene>